<accession>A0A392PDE0</accession>
<dbReference type="AlphaFoldDB" id="A0A392PDE0"/>
<reference evidence="1 2" key="1">
    <citation type="journal article" date="2018" name="Front. Plant Sci.">
        <title>Red Clover (Trifolium pratense) and Zigzag Clover (T. medium) - A Picture of Genomic Similarities and Differences.</title>
        <authorList>
            <person name="Dluhosova J."/>
            <person name="Istvanek J."/>
            <person name="Nedelnik J."/>
            <person name="Repkova J."/>
        </authorList>
    </citation>
    <scope>NUCLEOTIDE SEQUENCE [LARGE SCALE GENOMIC DNA]</scope>
    <source>
        <strain evidence="2">cv. 10/8</strain>
        <tissue evidence="1">Leaf</tissue>
    </source>
</reference>
<name>A0A392PDE0_9FABA</name>
<comment type="caution">
    <text evidence="1">The sequence shown here is derived from an EMBL/GenBank/DDBJ whole genome shotgun (WGS) entry which is preliminary data.</text>
</comment>
<proteinExistence type="predicted"/>
<keyword evidence="2" id="KW-1185">Reference proteome</keyword>
<protein>
    <submittedName>
        <fullName evidence="1">Uncharacterized protein</fullName>
    </submittedName>
</protein>
<dbReference type="Proteomes" id="UP000265520">
    <property type="component" value="Unassembled WGS sequence"/>
</dbReference>
<evidence type="ECO:0000313" key="2">
    <source>
        <dbReference type="Proteomes" id="UP000265520"/>
    </source>
</evidence>
<sequence>MEQGGERMTRRTSANGNRIRCSPKIHGTTIMKIHLSKCRAYPLSLRNNHTETVLQFPTAEEIDLVVVNRLKDLHRSVSSVRNAVRFVRSSPRRATKFKECIEFAAAFDKLKDADAAYMDFFDGDDSPPSNFDWENARAFVKFVKHFFEATKVFSLNGLVGSSSSAGSGQQSS</sequence>
<dbReference type="EMBL" id="LXQA010072276">
    <property type="protein sequence ID" value="MCI09336.1"/>
    <property type="molecule type" value="Genomic_DNA"/>
</dbReference>
<organism evidence="1 2">
    <name type="scientific">Trifolium medium</name>
    <dbReference type="NCBI Taxonomy" id="97028"/>
    <lineage>
        <taxon>Eukaryota</taxon>
        <taxon>Viridiplantae</taxon>
        <taxon>Streptophyta</taxon>
        <taxon>Embryophyta</taxon>
        <taxon>Tracheophyta</taxon>
        <taxon>Spermatophyta</taxon>
        <taxon>Magnoliopsida</taxon>
        <taxon>eudicotyledons</taxon>
        <taxon>Gunneridae</taxon>
        <taxon>Pentapetalae</taxon>
        <taxon>rosids</taxon>
        <taxon>fabids</taxon>
        <taxon>Fabales</taxon>
        <taxon>Fabaceae</taxon>
        <taxon>Papilionoideae</taxon>
        <taxon>50 kb inversion clade</taxon>
        <taxon>NPAAA clade</taxon>
        <taxon>Hologalegina</taxon>
        <taxon>IRL clade</taxon>
        <taxon>Trifolieae</taxon>
        <taxon>Trifolium</taxon>
    </lineage>
</organism>
<feature type="non-terminal residue" evidence="1">
    <location>
        <position position="172"/>
    </location>
</feature>
<evidence type="ECO:0000313" key="1">
    <source>
        <dbReference type="EMBL" id="MCI09336.1"/>
    </source>
</evidence>